<keyword evidence="4" id="KW-1185">Reference proteome</keyword>
<dbReference type="Pfam" id="PF19864">
    <property type="entry name" value="Radical_SAM_N2"/>
    <property type="match status" value="1"/>
</dbReference>
<gene>
    <name evidence="3" type="primary">miaB_1</name>
    <name evidence="3" type="ORF">NNJEOMEG_00452</name>
</gene>
<dbReference type="GO" id="GO:0051536">
    <property type="term" value="F:iron-sulfur cluster binding"/>
    <property type="evidence" value="ECO:0007669"/>
    <property type="project" value="InterPro"/>
</dbReference>
<proteinExistence type="predicted"/>
<dbReference type="PROSITE" id="PS51918">
    <property type="entry name" value="RADICAL_SAM"/>
    <property type="match status" value="1"/>
</dbReference>
<dbReference type="InterPro" id="IPR023862">
    <property type="entry name" value="CHP03960_rSAM"/>
</dbReference>
<dbReference type="EC" id="2.8.4.3" evidence="3"/>
<dbReference type="InterPro" id="IPR007197">
    <property type="entry name" value="rSAM"/>
</dbReference>
<dbReference type="PANTHER" id="PTHR42731">
    <property type="entry name" value="SLL1084 PROTEIN"/>
    <property type="match status" value="1"/>
</dbReference>
<dbReference type="Pfam" id="PF10105">
    <property type="entry name" value="DUF2344"/>
    <property type="match status" value="1"/>
</dbReference>
<dbReference type="Gene3D" id="3.80.30.20">
    <property type="entry name" value="tm_1862 like domain"/>
    <property type="match status" value="1"/>
</dbReference>
<evidence type="ECO:0000256" key="1">
    <source>
        <dbReference type="SAM" id="MobiDB-lite"/>
    </source>
</evidence>
<organism evidence="3 4">
    <name type="scientific">Fundidesulfovibrio magnetotacticus</name>
    <dbReference type="NCBI Taxonomy" id="2730080"/>
    <lineage>
        <taxon>Bacteria</taxon>
        <taxon>Pseudomonadati</taxon>
        <taxon>Thermodesulfobacteriota</taxon>
        <taxon>Desulfovibrionia</taxon>
        <taxon>Desulfovibrionales</taxon>
        <taxon>Desulfovibrionaceae</taxon>
        <taxon>Fundidesulfovibrio</taxon>
    </lineage>
</organism>
<dbReference type="SMART" id="SM00729">
    <property type="entry name" value="Elp3"/>
    <property type="match status" value="1"/>
</dbReference>
<dbReference type="SFLD" id="SFLDG01082">
    <property type="entry name" value="B12-binding_domain_containing"/>
    <property type="match status" value="1"/>
</dbReference>
<dbReference type="Proteomes" id="UP000494245">
    <property type="component" value="Unassembled WGS sequence"/>
</dbReference>
<evidence type="ECO:0000259" key="2">
    <source>
        <dbReference type="PROSITE" id="PS51918"/>
    </source>
</evidence>
<dbReference type="GO" id="GO:0035597">
    <property type="term" value="F:tRNA-2-methylthio-N(6)-dimethylallyladenosine(37) synthase activity"/>
    <property type="evidence" value="ECO:0007669"/>
    <property type="project" value="UniProtKB-EC"/>
</dbReference>
<keyword evidence="3" id="KW-0808">Transferase</keyword>
<accession>A0A6V8LSN4</accession>
<dbReference type="PANTHER" id="PTHR42731:SF1">
    <property type="entry name" value="RADICAL SAM DOMAIN PROTEIN"/>
    <property type="match status" value="1"/>
</dbReference>
<dbReference type="Pfam" id="PF04055">
    <property type="entry name" value="Radical_SAM"/>
    <property type="match status" value="1"/>
</dbReference>
<comment type="caution">
    <text evidence="3">The sequence shown here is derived from an EMBL/GenBank/DDBJ whole genome shotgun (WGS) entry which is preliminary data.</text>
</comment>
<dbReference type="SFLD" id="SFLDS00029">
    <property type="entry name" value="Radical_SAM"/>
    <property type="match status" value="1"/>
</dbReference>
<dbReference type="CDD" id="cd01335">
    <property type="entry name" value="Radical_SAM"/>
    <property type="match status" value="1"/>
</dbReference>
<evidence type="ECO:0000313" key="3">
    <source>
        <dbReference type="EMBL" id="GFK92627.1"/>
    </source>
</evidence>
<dbReference type="SUPFAM" id="SSF102114">
    <property type="entry name" value="Radical SAM enzymes"/>
    <property type="match status" value="1"/>
</dbReference>
<sequence>MRRILRLLPKPSHFAGAEWGAVRKDPASVSVRVALAFPDMYEVGMSYLGQKILSEAVNRRPRLWAERVYAPSREAAQVLREHAEPLCTLESDTPLAELDAVAFHITHELCYTNVLYMLDLAGIPLRADQRGAEHPLILAGGGCAFNAEPLAPFVDAMVLGDGEEALPEVLEAIGRAREQGLDRLGLLHALRAVRGVYVPAFFEGSKPLVEGYGRVEKAVVADLDQAPFPLLPAVSCGQAVHDRMSLEIARGCTRGCRFCQAGMIYRPVRERSLPELGRIAGEGLAASGYEELSFLSLSTGDFSALESLFEQSAQRCLADQVAISLPSLRAGTLSPRMLGLMAKLRRTGATVAPEAGSERLRRVINKGITEEDILAHAERLFAAGWQSVKLYFMIGLPTETDEDLEALADLAVKVLGRAPRGAKRLQVTVAVSTFVPKAHTPFQWEAQIGREETERRLGLIKARIAPYKRISIKWHEPRMSWLEGVFSRGGRELAPAVERAYALGATFSSWVEHLDLDPWEQAFRECGIDAGAYLDARPLDAPLPWDHLGCGVTRRHLLGERERALAEKATPDCRYGDCVRCGACPSLCGDEQDASGVRPRLNRGEPEWKASMEQSREEPAGEPREDAPDASAGAQEGGGNAASPRPQAREELTRRAAHYRVWFSKTGPAAYLSQLELASVLERALRRSGLKPSFSAGFHPMPMITFGWALPVGVESREEWFALFLREPALPGAVSEKLGAALPEGLKILRTDPLGMGKKVAQPVAEEFRLAYHLPEAERATRVAQWRDFLAAGHFPWYSVTKRGARTMDIRPLVTGLTERQDAELSIVFSWRDNRYASPLKLVCAVNEGLSLKDFSLTKVRQIFEGPDAPLSRG</sequence>
<dbReference type="InterPro" id="IPR023404">
    <property type="entry name" value="rSAM_horseshoe"/>
</dbReference>
<reference evidence="3 4" key="2">
    <citation type="submission" date="2020-05" db="EMBL/GenBank/DDBJ databases">
        <title>Draft genome sequence of Desulfovibrio sp. strainFSS-1.</title>
        <authorList>
            <person name="Shimoshige H."/>
            <person name="Kobayashi H."/>
            <person name="Maekawa T."/>
        </authorList>
    </citation>
    <scope>NUCLEOTIDE SEQUENCE [LARGE SCALE GENOMIC DNA]</scope>
    <source>
        <strain evidence="3 4">SIID29052-01</strain>
    </source>
</reference>
<feature type="region of interest" description="Disordered" evidence="1">
    <location>
        <begin position="592"/>
        <end position="650"/>
    </location>
</feature>
<dbReference type="RefSeq" id="WP_173080859.1">
    <property type="nucleotide sequence ID" value="NZ_BLTE01000001.1"/>
</dbReference>
<protein>
    <submittedName>
        <fullName evidence="3">tRNA-2-methylthio-N(6)-dimethylallyladenosine synthase</fullName>
        <ecNumber evidence="3">2.8.4.3</ecNumber>
    </submittedName>
</protein>
<dbReference type="NCBIfam" id="TIGR03936">
    <property type="entry name" value="sam_1_link_chp"/>
    <property type="match status" value="1"/>
</dbReference>
<dbReference type="InterPro" id="IPR018768">
    <property type="entry name" value="DUF2344"/>
</dbReference>
<dbReference type="InterPro" id="IPR058240">
    <property type="entry name" value="rSAM_sf"/>
</dbReference>
<dbReference type="NCBIfam" id="TIGR03960">
    <property type="entry name" value="rSAM_fuse_unch"/>
    <property type="match status" value="1"/>
</dbReference>
<reference evidence="3 4" key="1">
    <citation type="submission" date="2020-04" db="EMBL/GenBank/DDBJ databases">
        <authorList>
            <consortium name="Desulfovibrio sp. FSS-1 genome sequencing consortium"/>
            <person name="Shimoshige H."/>
            <person name="Kobayashi H."/>
            <person name="Maekawa T."/>
        </authorList>
    </citation>
    <scope>NUCLEOTIDE SEQUENCE [LARGE SCALE GENOMIC DNA]</scope>
    <source>
        <strain evidence="3 4">SIID29052-01</strain>
    </source>
</reference>
<dbReference type="AlphaFoldDB" id="A0A6V8LSN4"/>
<dbReference type="InterPro" id="IPR045784">
    <property type="entry name" value="Radical_SAM_N2"/>
</dbReference>
<dbReference type="EMBL" id="BLTE01000001">
    <property type="protein sequence ID" value="GFK92627.1"/>
    <property type="molecule type" value="Genomic_DNA"/>
</dbReference>
<name>A0A6V8LSN4_9BACT</name>
<feature type="domain" description="Radical SAM core" evidence="2">
    <location>
        <begin position="238"/>
        <end position="471"/>
    </location>
</feature>
<evidence type="ECO:0000313" key="4">
    <source>
        <dbReference type="Proteomes" id="UP000494245"/>
    </source>
</evidence>
<feature type="compositionally biased region" description="Basic and acidic residues" evidence="1">
    <location>
        <begin position="602"/>
        <end position="627"/>
    </location>
</feature>
<dbReference type="InterPro" id="IPR006638">
    <property type="entry name" value="Elp3/MiaA/NifB-like_rSAM"/>
</dbReference>